<dbReference type="Proteomes" id="UP001652625">
    <property type="component" value="Chromosome 02"/>
</dbReference>
<name>A0ABM4BDK4_HYDVU</name>
<dbReference type="GO" id="GO:0000502">
    <property type="term" value="C:proteasome complex"/>
    <property type="evidence" value="ECO:0007669"/>
    <property type="project" value="UniProtKB-KW"/>
</dbReference>
<reference evidence="4" key="2">
    <citation type="submission" date="2025-08" db="UniProtKB">
        <authorList>
            <consortium name="RefSeq"/>
        </authorList>
    </citation>
    <scope>IDENTIFICATION</scope>
</reference>
<proteinExistence type="inferred from homology"/>
<dbReference type="InterPro" id="IPR016024">
    <property type="entry name" value="ARM-type_fold"/>
</dbReference>
<keyword evidence="3" id="KW-1185">Reference proteome</keyword>
<dbReference type="InterPro" id="IPR019538">
    <property type="entry name" value="PSMD5"/>
</dbReference>
<dbReference type="RefSeq" id="XP_065647033.1">
    <property type="nucleotide sequence ID" value="XM_065790961.1"/>
</dbReference>
<dbReference type="Pfam" id="PF10508">
    <property type="entry name" value="Proteasom_PSMB"/>
    <property type="match status" value="1"/>
</dbReference>
<evidence type="ECO:0000313" key="4">
    <source>
        <dbReference type="RefSeq" id="XP_065647033.1"/>
    </source>
</evidence>
<sequence>MAVENWNNYDNLVQQFNSSLQDDKLKEIIFCLCMITSNDRNKTVIIGKHLNINKLFDVIQNQSKASFSVTTLALPADNLLRNLLEVIHPQEIICSYIEYIEKSFLINNEHLQQVCLYQIYRLAELDTHLSFFVSHPNLFIISFHYLNSEFINVASLARNVLNILFKSKNIKPEWMFSDEILNICRSLLVSGAIKRFRVYEVFFDFLLIYADYLSNCTFILDNLINEIVDKKDILCQLNGIEMLLHPAFLNENGIKYLCSKGIYDWILTFDCSNDSLQDALLPGIIKLVGNICAEFTVENKSTYEKLVGIIFKHFENSNSSLRCLCAETLSFIWSCSNGRNLLVNSYLDRLKSVMKQFFLLIKHENEHVQIRVLAALTNIFNQDLMNPEISLVCQTLYKSLDQKVFLFLFNIVKQPFLDIRYKVLNLMLILLKFDWFEQDVIFCPGFMEYLLNRKTDRENEGKQLKYNFVKKIISSSTATKNIGTVFHERLLRYDKEGPFFNDENVIVSYDFIS</sequence>
<gene>
    <name evidence="4" type="primary">LOC100203771</name>
</gene>
<keyword evidence="4" id="KW-0647">Proteasome</keyword>
<accession>A0ABM4BDK4</accession>
<evidence type="ECO:0000313" key="3">
    <source>
        <dbReference type="Proteomes" id="UP001652625"/>
    </source>
</evidence>
<evidence type="ECO:0000256" key="2">
    <source>
        <dbReference type="ARBA" id="ARBA00014933"/>
    </source>
</evidence>
<dbReference type="Gene3D" id="1.25.10.10">
    <property type="entry name" value="Leucine-rich Repeat Variant"/>
    <property type="match status" value="1"/>
</dbReference>
<protein>
    <recommendedName>
        <fullName evidence="2">26S proteasome non-ATPase regulatory subunit 5</fullName>
    </recommendedName>
</protein>
<dbReference type="GeneID" id="100203771"/>
<dbReference type="SUPFAM" id="SSF48371">
    <property type="entry name" value="ARM repeat"/>
    <property type="match status" value="1"/>
</dbReference>
<dbReference type="PANTHER" id="PTHR13554:SF10">
    <property type="entry name" value="26S PROTEASOME NON-ATPASE REGULATORY SUBUNIT 5"/>
    <property type="match status" value="1"/>
</dbReference>
<dbReference type="PANTHER" id="PTHR13554">
    <property type="entry name" value="26S PROTEASOME NON-ATPASE REGULATORY SUBUNIT 5-RELATED"/>
    <property type="match status" value="1"/>
</dbReference>
<reference evidence="3" key="1">
    <citation type="submission" date="2025-05" db="UniProtKB">
        <authorList>
            <consortium name="RefSeq"/>
        </authorList>
    </citation>
    <scope>NUCLEOTIDE SEQUENCE [LARGE SCALE GENOMIC DNA]</scope>
</reference>
<evidence type="ECO:0000256" key="1">
    <source>
        <dbReference type="ARBA" id="ARBA00006823"/>
    </source>
</evidence>
<organism evidence="3 4">
    <name type="scientific">Hydra vulgaris</name>
    <name type="common">Hydra</name>
    <name type="synonym">Hydra attenuata</name>
    <dbReference type="NCBI Taxonomy" id="6087"/>
    <lineage>
        <taxon>Eukaryota</taxon>
        <taxon>Metazoa</taxon>
        <taxon>Cnidaria</taxon>
        <taxon>Hydrozoa</taxon>
        <taxon>Hydroidolina</taxon>
        <taxon>Anthoathecata</taxon>
        <taxon>Aplanulata</taxon>
        <taxon>Hydridae</taxon>
        <taxon>Hydra</taxon>
    </lineage>
</organism>
<comment type="similarity">
    <text evidence="1">Belongs to the proteasome subunit S5B/HSM3 family.</text>
</comment>
<dbReference type="InterPro" id="IPR011989">
    <property type="entry name" value="ARM-like"/>
</dbReference>